<keyword evidence="6" id="KW-0325">Glycoprotein</keyword>
<dbReference type="InterPro" id="IPR036058">
    <property type="entry name" value="Kazal_dom_sf"/>
</dbReference>
<feature type="domain" description="Kazal-like" evidence="8">
    <location>
        <begin position="22"/>
        <end position="76"/>
    </location>
</feature>
<dbReference type="Ensembl" id="ENSCABT00000018110.1">
    <property type="protein sequence ID" value="ENSCABP00000016528.1"/>
    <property type="gene ID" value="ENSCABG00000012282.1"/>
</dbReference>
<dbReference type="FunFam" id="3.30.60.30:FF:000036">
    <property type="entry name" value="Ovomucoid"/>
    <property type="match status" value="1"/>
</dbReference>
<evidence type="ECO:0000256" key="7">
    <source>
        <dbReference type="SAM" id="SignalP"/>
    </source>
</evidence>
<keyword evidence="3" id="KW-0646">Protease inhibitor</keyword>
<keyword evidence="2" id="KW-0964">Secreted</keyword>
<dbReference type="InterPro" id="IPR002350">
    <property type="entry name" value="Kazal_dom"/>
</dbReference>
<evidence type="ECO:0000313" key="9">
    <source>
        <dbReference type="Ensembl" id="ENSCABP00000016528.1"/>
    </source>
</evidence>
<dbReference type="SMART" id="SM00280">
    <property type="entry name" value="KAZAL"/>
    <property type="match status" value="3"/>
</dbReference>
<keyword evidence="4" id="KW-0722">Serine protease inhibitor</keyword>
<dbReference type="InterPro" id="IPR001239">
    <property type="entry name" value="Prot_inh_Kazal-m"/>
</dbReference>
<dbReference type="PROSITE" id="PS00282">
    <property type="entry name" value="KAZAL_1"/>
    <property type="match status" value="2"/>
</dbReference>
<keyword evidence="10" id="KW-1185">Reference proteome</keyword>
<organism evidence="9 10">
    <name type="scientific">Chelonoidis abingdonii</name>
    <name type="common">Abingdon island giant tortoise</name>
    <name type="synonym">Testudo abingdonii</name>
    <dbReference type="NCBI Taxonomy" id="106734"/>
    <lineage>
        <taxon>Eukaryota</taxon>
        <taxon>Metazoa</taxon>
        <taxon>Chordata</taxon>
        <taxon>Craniata</taxon>
        <taxon>Vertebrata</taxon>
        <taxon>Euteleostomi</taxon>
        <taxon>Archelosauria</taxon>
        <taxon>Testudinata</taxon>
        <taxon>Testudines</taxon>
        <taxon>Cryptodira</taxon>
        <taxon>Durocryptodira</taxon>
        <taxon>Testudinoidea</taxon>
        <taxon>Testudinidae</taxon>
        <taxon>Chelonoidis</taxon>
    </lineage>
</organism>
<feature type="chain" id="PRO_5034069762" description="Kazal-like domain-containing protein" evidence="7">
    <location>
        <begin position="21"/>
        <end position="213"/>
    </location>
</feature>
<dbReference type="Pfam" id="PF00050">
    <property type="entry name" value="Kazal_1"/>
    <property type="match status" value="3"/>
</dbReference>
<comment type="subcellular location">
    <subcellularLocation>
        <location evidence="1">Secreted</location>
    </subcellularLocation>
</comment>
<dbReference type="GO" id="GO:0005576">
    <property type="term" value="C:extracellular region"/>
    <property type="evidence" value="ECO:0007669"/>
    <property type="project" value="UniProtKB-SubCell"/>
</dbReference>
<dbReference type="AlphaFoldDB" id="A0A8C0GZI8"/>
<evidence type="ECO:0000259" key="8">
    <source>
        <dbReference type="PROSITE" id="PS51465"/>
    </source>
</evidence>
<evidence type="ECO:0000313" key="10">
    <source>
        <dbReference type="Proteomes" id="UP000694404"/>
    </source>
</evidence>
<dbReference type="PROSITE" id="PS51465">
    <property type="entry name" value="KAZAL_2"/>
    <property type="match status" value="3"/>
</dbReference>
<evidence type="ECO:0000256" key="3">
    <source>
        <dbReference type="ARBA" id="ARBA00022690"/>
    </source>
</evidence>
<keyword evidence="7" id="KW-0732">Signal</keyword>
<reference evidence="9" key="1">
    <citation type="submission" date="2025-08" db="UniProtKB">
        <authorList>
            <consortium name="Ensembl"/>
        </authorList>
    </citation>
    <scope>IDENTIFICATION</scope>
</reference>
<protein>
    <recommendedName>
        <fullName evidence="8">Kazal-like domain-containing protein</fullName>
    </recommendedName>
</protein>
<proteinExistence type="predicted"/>
<feature type="domain" description="Kazal-like" evidence="8">
    <location>
        <begin position="139"/>
        <end position="195"/>
    </location>
</feature>
<evidence type="ECO:0000256" key="1">
    <source>
        <dbReference type="ARBA" id="ARBA00004613"/>
    </source>
</evidence>
<dbReference type="SUPFAM" id="SSF100895">
    <property type="entry name" value="Kazal-type serine protease inhibitors"/>
    <property type="match status" value="3"/>
</dbReference>
<dbReference type="Proteomes" id="UP000694404">
    <property type="component" value="Unplaced"/>
</dbReference>
<feature type="signal peptide" evidence="7">
    <location>
        <begin position="1"/>
        <end position="20"/>
    </location>
</feature>
<evidence type="ECO:0000256" key="6">
    <source>
        <dbReference type="ARBA" id="ARBA00023180"/>
    </source>
</evidence>
<sequence>MKTAGVFMVLTLVLLSCFSGEYSLYQRTKDPRKIACPRIYEPVCGTNGVTYANECVLCEAILNGATIDLAHTGKCKEKVVIDCSRYQRTKDPRKIACPRIYAPVCGTNGVTYDNECMLCAEILKGATIGLAHKGKCMVKVMDDCAEYPKPQKGKQFACTMIYRPVCGTNGITYSNKCNLCAVERQGTVHLGSGLVYGGLQISFARMKKYIHIA</sequence>
<dbReference type="PANTHER" id="PTHR47499">
    <property type="entry name" value="SERINE PROTEASE INHIBITOR KAZAL-TYPE 7 SPINK7"/>
    <property type="match status" value="1"/>
</dbReference>
<dbReference type="PROSITE" id="PS51257">
    <property type="entry name" value="PROKAR_LIPOPROTEIN"/>
    <property type="match status" value="1"/>
</dbReference>
<dbReference type="Gene3D" id="3.30.60.30">
    <property type="match status" value="3"/>
</dbReference>
<evidence type="ECO:0000256" key="5">
    <source>
        <dbReference type="ARBA" id="ARBA00023157"/>
    </source>
</evidence>
<dbReference type="PANTHER" id="PTHR47499:SF1">
    <property type="entry name" value="SERINE PROTEASE INHIBITOR KAZAL-TYPE 7"/>
    <property type="match status" value="1"/>
</dbReference>
<dbReference type="GeneTree" id="ENSGT00940000165772"/>
<dbReference type="InterPro" id="IPR050159">
    <property type="entry name" value="Kazal-type_SerProtInhib"/>
</dbReference>
<dbReference type="PRINTS" id="PR00290">
    <property type="entry name" value="KAZALINHBTR"/>
</dbReference>
<feature type="domain" description="Kazal-like" evidence="8">
    <location>
        <begin position="77"/>
        <end position="138"/>
    </location>
</feature>
<accession>A0A8C0GZI8</accession>
<dbReference type="GO" id="GO:0004867">
    <property type="term" value="F:serine-type endopeptidase inhibitor activity"/>
    <property type="evidence" value="ECO:0007669"/>
    <property type="project" value="UniProtKB-KW"/>
</dbReference>
<evidence type="ECO:0000256" key="4">
    <source>
        <dbReference type="ARBA" id="ARBA00022900"/>
    </source>
</evidence>
<name>A0A8C0GZI8_CHEAB</name>
<evidence type="ECO:0000256" key="2">
    <source>
        <dbReference type="ARBA" id="ARBA00022525"/>
    </source>
</evidence>
<reference evidence="9" key="2">
    <citation type="submission" date="2025-09" db="UniProtKB">
        <authorList>
            <consortium name="Ensembl"/>
        </authorList>
    </citation>
    <scope>IDENTIFICATION</scope>
</reference>
<keyword evidence="5" id="KW-1015">Disulfide bond</keyword>